<reference evidence="3" key="1">
    <citation type="journal article" date="2017" name="PLoS ONE">
        <title>The Agassiz's desert tortoise genome provides a resource for the conservation of a threatened species.</title>
        <authorList>
            <person name="Tollis M."/>
            <person name="DeNardo D.F."/>
            <person name="Cornelius J.A."/>
            <person name="Dolby G.A."/>
            <person name="Edwards T."/>
            <person name="Henen B.T."/>
            <person name="Karl A.E."/>
            <person name="Murphy R.W."/>
            <person name="Kusumi K."/>
        </authorList>
    </citation>
    <scope>NUCLEOTIDE SEQUENCE [LARGE SCALE GENOMIC DNA]</scope>
</reference>
<dbReference type="Proteomes" id="UP000291020">
    <property type="component" value="Unassembled WGS sequence"/>
</dbReference>
<dbReference type="InterPro" id="IPR011992">
    <property type="entry name" value="EF-hand-dom_pair"/>
</dbReference>
<protein>
    <recommendedName>
        <fullName evidence="4">Cell cycle and apoptosis regulator 2</fullName>
    </recommendedName>
</protein>
<dbReference type="AlphaFoldDB" id="A0A452HMG9"/>
<name>A0A452HMG9_9SAUR</name>
<evidence type="ECO:0000313" key="2">
    <source>
        <dbReference type="Ensembl" id="ENSGAGP00000016185.1"/>
    </source>
</evidence>
<evidence type="ECO:0000256" key="1">
    <source>
        <dbReference type="SAM" id="MobiDB-lite"/>
    </source>
</evidence>
<dbReference type="Ensembl" id="ENSGAGT00000018479.1">
    <property type="protein sequence ID" value="ENSGAGP00000016185.1"/>
    <property type="gene ID" value="ENSGAGG00000012146.1"/>
</dbReference>
<feature type="compositionally biased region" description="Basic and acidic residues" evidence="1">
    <location>
        <begin position="31"/>
        <end position="55"/>
    </location>
</feature>
<evidence type="ECO:0000313" key="3">
    <source>
        <dbReference type="Proteomes" id="UP000291020"/>
    </source>
</evidence>
<organism evidence="2 3">
    <name type="scientific">Gopherus agassizii</name>
    <name type="common">Agassiz's desert tortoise</name>
    <dbReference type="NCBI Taxonomy" id="38772"/>
    <lineage>
        <taxon>Eukaryota</taxon>
        <taxon>Metazoa</taxon>
        <taxon>Chordata</taxon>
        <taxon>Craniata</taxon>
        <taxon>Vertebrata</taxon>
        <taxon>Euteleostomi</taxon>
        <taxon>Archelosauria</taxon>
        <taxon>Testudinata</taxon>
        <taxon>Testudines</taxon>
        <taxon>Cryptodira</taxon>
        <taxon>Durocryptodira</taxon>
        <taxon>Testudinoidea</taxon>
        <taxon>Testudinidae</taxon>
        <taxon>Gopherus</taxon>
    </lineage>
</organism>
<reference evidence="2" key="2">
    <citation type="submission" date="2025-08" db="UniProtKB">
        <authorList>
            <consortium name="Ensembl"/>
        </authorList>
    </citation>
    <scope>IDENTIFICATION</scope>
</reference>
<dbReference type="PANTHER" id="PTHR14304:SF12">
    <property type="entry name" value="CELL CYCLE AND APOPTOSIS REGULATOR PROTEIN 2"/>
    <property type="match status" value="1"/>
</dbReference>
<dbReference type="GO" id="GO:0006355">
    <property type="term" value="P:regulation of DNA-templated transcription"/>
    <property type="evidence" value="ECO:0007669"/>
    <property type="project" value="InterPro"/>
</dbReference>
<proteinExistence type="predicted"/>
<dbReference type="GO" id="GO:0005634">
    <property type="term" value="C:nucleus"/>
    <property type="evidence" value="ECO:0007669"/>
    <property type="project" value="TreeGrafter"/>
</dbReference>
<dbReference type="SUPFAM" id="SSF47473">
    <property type="entry name" value="EF-hand"/>
    <property type="match status" value="1"/>
</dbReference>
<dbReference type="PANTHER" id="PTHR14304">
    <property type="entry name" value="CELL DIVISION CYCLE AND APOPTOSIS REGULATOR PROTEIN"/>
    <property type="match status" value="1"/>
</dbReference>
<sequence length="227" mass="26133">MQVVAELFQEMLQRDFGYKLYKALLALPAKEEPSEAKNLESEKPAEHEKVQKEDAQEPQEEATSEQEPVQVCPPLHSRVSASLCMLSLEDDLLLLRDDDEEDFGVKLDDAEVRSIASNQSEMEFSSLQDLPKELDPSAVLPVDALLAFIYFDLNFCGYLHRRDLEKILMTLGLHLCKEQVKHLVNRVVTQYVCQYRSLHYNRQDSIPEEGLLGKYWTHGPWQQVPRS</sequence>
<accession>A0A452HMG9</accession>
<dbReference type="InterPro" id="IPR025224">
    <property type="entry name" value="CCAR1/CCAR2"/>
</dbReference>
<reference evidence="2" key="3">
    <citation type="submission" date="2025-09" db="UniProtKB">
        <authorList>
            <consortium name="Ensembl"/>
        </authorList>
    </citation>
    <scope>IDENTIFICATION</scope>
</reference>
<evidence type="ECO:0008006" key="4">
    <source>
        <dbReference type="Google" id="ProtNLM"/>
    </source>
</evidence>
<dbReference type="STRING" id="38772.ENSGAGP00000016185"/>
<keyword evidence="3" id="KW-1185">Reference proteome</keyword>
<feature type="region of interest" description="Disordered" evidence="1">
    <location>
        <begin position="31"/>
        <end position="70"/>
    </location>
</feature>